<dbReference type="EMBL" id="CP004374">
    <property type="protein sequence ID" value="AGM27885.1"/>
    <property type="molecule type" value="Genomic_DNA"/>
</dbReference>
<feature type="region of interest" description="Disordered" evidence="1">
    <location>
        <begin position="280"/>
        <end position="300"/>
    </location>
</feature>
<sequence length="300" mass="32611">MNPIPILRRALSGISRLAVIALVLTGCTDHPGNTGPTASSTTQLPIPFTGLTRDMRIRWSAEPGIDLLTVPAVTIRAYRESYVLGGLMASPEFYYPGFEQAVRPNGHSGRNLNIRPYIKGDAHLEDSGFQTTTPIVGTWREHILSLTGDPTSGYTAKVCSWNYATAVELPNGQYHYPHRLPPEPLDTADQLTGIGMFRISLKAPSPPKSDPAAPQRGSAPDPTADVFGGWKVLNAESLSTEAWLGEPNDWPLKEFGADQKACMTKAPDPFEKRKFYVTGEHSRSDYPTLPADPGWPAAGT</sequence>
<evidence type="ECO:0000313" key="2">
    <source>
        <dbReference type="EMBL" id="AGM27885.1"/>
    </source>
</evidence>
<feature type="region of interest" description="Disordered" evidence="1">
    <location>
        <begin position="202"/>
        <end position="223"/>
    </location>
</feature>
<organism evidence="2 3">
    <name type="scientific">Mycobacteroides abscessus subsp. bolletii 50594</name>
    <dbReference type="NCBI Taxonomy" id="1303024"/>
    <lineage>
        <taxon>Bacteria</taxon>
        <taxon>Bacillati</taxon>
        <taxon>Actinomycetota</taxon>
        <taxon>Actinomycetes</taxon>
        <taxon>Mycobacteriales</taxon>
        <taxon>Mycobacteriaceae</taxon>
        <taxon>Mycobacteroides</taxon>
        <taxon>Mycobacteroides abscessus</taxon>
    </lineage>
</organism>
<proteinExistence type="predicted"/>
<name>A0AB33A818_9MYCO</name>
<reference evidence="2 3" key="1">
    <citation type="journal article" date="2013" name="Genome Announc.">
        <title>Complete Genome Sequence of Mycobacterium massiliense Clinical Strain Asan 50594, Belonging to the Type II Genotype.</title>
        <authorList>
            <person name="Kim B.J."/>
            <person name="Kim B.R."/>
            <person name="Hong S.H."/>
            <person name="Seok S.H."/>
            <person name="Kook Y.H."/>
            <person name="Kim B.J."/>
        </authorList>
    </citation>
    <scope>NUCLEOTIDE SEQUENCE [LARGE SCALE GENOMIC DNA]</scope>
    <source>
        <strain evidence="2 3">50594</strain>
    </source>
</reference>
<gene>
    <name evidence="2" type="ORF">MASS_1283</name>
</gene>
<dbReference type="Proteomes" id="UP000013961">
    <property type="component" value="Chromosome"/>
</dbReference>
<evidence type="ECO:0008006" key="4">
    <source>
        <dbReference type="Google" id="ProtNLM"/>
    </source>
</evidence>
<dbReference type="AlphaFoldDB" id="A0AB33A818"/>
<evidence type="ECO:0000256" key="1">
    <source>
        <dbReference type="SAM" id="MobiDB-lite"/>
    </source>
</evidence>
<accession>A0AB33A818</accession>
<dbReference type="KEGG" id="mabb:MASS_1283"/>
<protein>
    <recommendedName>
        <fullName evidence="4">Lipoprotein</fullName>
    </recommendedName>
</protein>
<evidence type="ECO:0000313" key="3">
    <source>
        <dbReference type="Proteomes" id="UP000013961"/>
    </source>
</evidence>